<sequence>MQDDYTQQIHLICGSTGAGKTTYARELANKIGGVVFSIDEWMVSLFGEDAPESLSPAWIFPRVHRCEAQMWATALQLGRLGIPSILDFGFQRHEHRQRYAAFAKQAQLTIRLHVLDVDASVRWKRIEARNKEKGDTFHMEITRGMFDYIETTWELPGDDELVRTEQLPSN</sequence>
<dbReference type="AlphaFoldDB" id="A0A2R8C1E5"/>
<evidence type="ECO:0000313" key="2">
    <source>
        <dbReference type="Proteomes" id="UP000244912"/>
    </source>
</evidence>
<gene>
    <name evidence="1" type="primary">miaA_2</name>
    <name evidence="1" type="ORF">PAA8504_03982</name>
</gene>
<dbReference type="InterPro" id="IPR027417">
    <property type="entry name" value="P-loop_NTPase"/>
</dbReference>
<dbReference type="Pfam" id="PF13671">
    <property type="entry name" value="AAA_33"/>
    <property type="match status" value="1"/>
</dbReference>
<dbReference type="EMBL" id="ONZF01000014">
    <property type="protein sequence ID" value="SPJ26126.1"/>
    <property type="molecule type" value="Genomic_DNA"/>
</dbReference>
<dbReference type="Proteomes" id="UP000244912">
    <property type="component" value="Unassembled WGS sequence"/>
</dbReference>
<dbReference type="GO" id="GO:0052381">
    <property type="term" value="F:tRNA dimethylallyltransferase activity"/>
    <property type="evidence" value="ECO:0007669"/>
    <property type="project" value="UniProtKB-EC"/>
</dbReference>
<keyword evidence="1" id="KW-0808">Transferase</keyword>
<reference evidence="1 2" key="1">
    <citation type="submission" date="2018-03" db="EMBL/GenBank/DDBJ databases">
        <authorList>
            <person name="Keele B.F."/>
        </authorList>
    </citation>
    <scope>NUCLEOTIDE SEQUENCE [LARGE SCALE GENOMIC DNA]</scope>
    <source>
        <strain evidence="1 2">CECT 8504</strain>
    </source>
</reference>
<proteinExistence type="predicted"/>
<keyword evidence="2" id="KW-1185">Reference proteome</keyword>
<evidence type="ECO:0000313" key="1">
    <source>
        <dbReference type="EMBL" id="SPJ26126.1"/>
    </source>
</evidence>
<dbReference type="RefSeq" id="WP_181375886.1">
    <property type="nucleotide sequence ID" value="NZ_ONZF01000014.1"/>
</dbReference>
<dbReference type="EC" id="2.5.1.75" evidence="1"/>
<dbReference type="SUPFAM" id="SSF52540">
    <property type="entry name" value="P-loop containing nucleoside triphosphate hydrolases"/>
    <property type="match status" value="1"/>
</dbReference>
<protein>
    <submittedName>
        <fullName evidence="1">tRNA dimethylallyltransferase</fullName>
        <ecNumber evidence="1">2.5.1.75</ecNumber>
    </submittedName>
</protein>
<name>A0A2R8C1E5_9RHOB</name>
<accession>A0A2R8C1E5</accession>
<dbReference type="Gene3D" id="3.40.50.300">
    <property type="entry name" value="P-loop containing nucleotide triphosphate hydrolases"/>
    <property type="match status" value="1"/>
</dbReference>
<organism evidence="1 2">
    <name type="scientific">Palleronia abyssalis</name>
    <dbReference type="NCBI Taxonomy" id="1501240"/>
    <lineage>
        <taxon>Bacteria</taxon>
        <taxon>Pseudomonadati</taxon>
        <taxon>Pseudomonadota</taxon>
        <taxon>Alphaproteobacteria</taxon>
        <taxon>Rhodobacterales</taxon>
        <taxon>Roseobacteraceae</taxon>
        <taxon>Palleronia</taxon>
    </lineage>
</organism>